<gene>
    <name evidence="4" type="ORF">P154DRAFT_553725</name>
</gene>
<reference evidence="4" key="1">
    <citation type="journal article" date="2020" name="Stud. Mycol.">
        <title>101 Dothideomycetes genomes: a test case for predicting lifestyles and emergence of pathogens.</title>
        <authorList>
            <person name="Haridas S."/>
            <person name="Albert R."/>
            <person name="Binder M."/>
            <person name="Bloem J."/>
            <person name="Labutti K."/>
            <person name="Salamov A."/>
            <person name="Andreopoulos B."/>
            <person name="Baker S."/>
            <person name="Barry K."/>
            <person name="Bills G."/>
            <person name="Bluhm B."/>
            <person name="Cannon C."/>
            <person name="Castanera R."/>
            <person name="Culley D."/>
            <person name="Daum C."/>
            <person name="Ezra D."/>
            <person name="Gonzalez J."/>
            <person name="Henrissat B."/>
            <person name="Kuo A."/>
            <person name="Liang C."/>
            <person name="Lipzen A."/>
            <person name="Lutzoni F."/>
            <person name="Magnuson J."/>
            <person name="Mondo S."/>
            <person name="Nolan M."/>
            <person name="Ohm R."/>
            <person name="Pangilinan J."/>
            <person name="Park H.-J."/>
            <person name="Ramirez L."/>
            <person name="Alfaro M."/>
            <person name="Sun H."/>
            <person name="Tritt A."/>
            <person name="Yoshinaga Y."/>
            <person name="Zwiers L.-H."/>
            <person name="Turgeon B."/>
            <person name="Goodwin S."/>
            <person name="Spatafora J."/>
            <person name="Crous P."/>
            <person name="Grigoriev I."/>
        </authorList>
    </citation>
    <scope>NUCLEOTIDE SEQUENCE</scope>
    <source>
        <strain evidence="4">CBS 123094</strain>
    </source>
</reference>
<protein>
    <recommendedName>
        <fullName evidence="3">Zn(2)-C6 fungal-type domain-containing protein</fullName>
    </recommendedName>
</protein>
<evidence type="ECO:0000313" key="5">
    <source>
        <dbReference type="Proteomes" id="UP000799779"/>
    </source>
</evidence>
<organism evidence="4 5">
    <name type="scientific">Amniculicola lignicola CBS 123094</name>
    <dbReference type="NCBI Taxonomy" id="1392246"/>
    <lineage>
        <taxon>Eukaryota</taxon>
        <taxon>Fungi</taxon>
        <taxon>Dikarya</taxon>
        <taxon>Ascomycota</taxon>
        <taxon>Pezizomycotina</taxon>
        <taxon>Dothideomycetes</taxon>
        <taxon>Pleosporomycetidae</taxon>
        <taxon>Pleosporales</taxon>
        <taxon>Amniculicolaceae</taxon>
        <taxon>Amniculicola</taxon>
    </lineage>
</organism>
<feature type="region of interest" description="Disordered" evidence="2">
    <location>
        <begin position="1"/>
        <end position="22"/>
    </location>
</feature>
<dbReference type="OrthoDB" id="416217at2759"/>
<keyword evidence="1" id="KW-0539">Nucleus</keyword>
<dbReference type="PROSITE" id="PS00463">
    <property type="entry name" value="ZN2_CY6_FUNGAL_1"/>
    <property type="match status" value="1"/>
</dbReference>
<dbReference type="InterPro" id="IPR036864">
    <property type="entry name" value="Zn2-C6_fun-type_DNA-bd_sf"/>
</dbReference>
<dbReference type="AlphaFoldDB" id="A0A6A5WMR2"/>
<dbReference type="Pfam" id="PF00172">
    <property type="entry name" value="Zn_clus"/>
    <property type="match status" value="1"/>
</dbReference>
<dbReference type="InterPro" id="IPR001138">
    <property type="entry name" value="Zn2Cys6_DnaBD"/>
</dbReference>
<dbReference type="SMART" id="SM00066">
    <property type="entry name" value="GAL4"/>
    <property type="match status" value="1"/>
</dbReference>
<keyword evidence="5" id="KW-1185">Reference proteome</keyword>
<dbReference type="CDD" id="cd00067">
    <property type="entry name" value="GAL4"/>
    <property type="match status" value="1"/>
</dbReference>
<dbReference type="Proteomes" id="UP000799779">
    <property type="component" value="Unassembled WGS sequence"/>
</dbReference>
<dbReference type="PANTHER" id="PTHR47784">
    <property type="entry name" value="STEROL UPTAKE CONTROL PROTEIN 2"/>
    <property type="match status" value="1"/>
</dbReference>
<dbReference type="InterPro" id="IPR053157">
    <property type="entry name" value="Sterol_Uptake_Regulator"/>
</dbReference>
<evidence type="ECO:0000256" key="2">
    <source>
        <dbReference type="SAM" id="MobiDB-lite"/>
    </source>
</evidence>
<dbReference type="SUPFAM" id="SSF57701">
    <property type="entry name" value="Zn2/Cys6 DNA-binding domain"/>
    <property type="match status" value="1"/>
</dbReference>
<evidence type="ECO:0000313" key="4">
    <source>
        <dbReference type="EMBL" id="KAF2001471.1"/>
    </source>
</evidence>
<dbReference type="PROSITE" id="PS50048">
    <property type="entry name" value="ZN2_CY6_FUNGAL_2"/>
    <property type="match status" value="1"/>
</dbReference>
<evidence type="ECO:0000259" key="3">
    <source>
        <dbReference type="PROSITE" id="PS50048"/>
    </source>
</evidence>
<evidence type="ECO:0000256" key="1">
    <source>
        <dbReference type="ARBA" id="ARBA00023242"/>
    </source>
</evidence>
<name>A0A6A5WMR2_9PLEO</name>
<dbReference type="Gene3D" id="4.10.240.10">
    <property type="entry name" value="Zn(2)-C6 fungal-type DNA-binding domain"/>
    <property type="match status" value="1"/>
</dbReference>
<dbReference type="GO" id="GO:0008270">
    <property type="term" value="F:zinc ion binding"/>
    <property type="evidence" value="ECO:0007669"/>
    <property type="project" value="InterPro"/>
</dbReference>
<dbReference type="PANTHER" id="PTHR47784:SF9">
    <property type="entry name" value="ZN(II)2CYS6 TRANSCRIPTION FACTOR (EUROFUNG)"/>
    <property type="match status" value="1"/>
</dbReference>
<proteinExistence type="predicted"/>
<accession>A0A6A5WMR2</accession>
<dbReference type="GO" id="GO:0001228">
    <property type="term" value="F:DNA-binding transcription activator activity, RNA polymerase II-specific"/>
    <property type="evidence" value="ECO:0007669"/>
    <property type="project" value="TreeGrafter"/>
</dbReference>
<sequence>MPSVVSRFQDGPERKRKAHAKSRKGCGNCKIRRIKCDETRPHCKKCVSYGVSCNYDGKKPTLDLTAQGSFQVDLTSAPEIPQGPKDGPFGPRMPLMSINQATVCMINASLERAPTSNVGNWQQRGLWTITEEDIDTMRRFQTRTVLTIGTTRTAPAYRDCIWNLALGHPFLMQMVLSLTLMHDAHLASKNGDHLVAEKCSKDALQRWNTGTTIFNQVLSRPILPSSRDALWATAAIMGSLVFAYVETTDVEKSWPLKPSNPNDLDWLKLSEGKKAIWQIASPNRADSVFNSVSKEHFWALAAAWINQDDTSGLSNSMTKLMDIGPESTIKNNPYHLPALLLSHLQHLVPTHDNVLNFLYFMGCMTSEYKMLLETKDPRALLLLGWWFRMLEVGELWWLTRRAAVEGRAVKVWLERFYGGEEGLAQMFEVLGARRFPANQMLII</sequence>
<dbReference type="EMBL" id="ML977583">
    <property type="protein sequence ID" value="KAF2001471.1"/>
    <property type="molecule type" value="Genomic_DNA"/>
</dbReference>
<feature type="domain" description="Zn(2)-C6 fungal-type" evidence="3">
    <location>
        <begin position="25"/>
        <end position="55"/>
    </location>
</feature>